<keyword evidence="3" id="KW-1185">Reference proteome</keyword>
<evidence type="ECO:0000313" key="3">
    <source>
        <dbReference type="Proteomes" id="UP000826195"/>
    </source>
</evidence>
<sequence length="291" mass="33654">MFYLIECDKDQSLCTVEDFEIVCDPDQPPILDENVDFFYGKEKYKGVVVGMSEDANLLNEKAKNLKRKRKASGSPIQSSPLPPKRSRKPKKSFSFTDEISDCQVKKPKKNSDKKNQENYTKNLQNQVKSKIHDGNKDSRTETSKQQSAVNKPVADRPAISPTKEELRMMLERQNKLLELYQSPSRQSSALSSKILQKRNESDFEDSDKEVLRAETNNAGARRYKLYFQIDQEPLFLIENLDFHTYLQIKNNDQEAYNYVKNLIFTAQYPVQNPAWTVVYRSLDGIDFSPVN</sequence>
<gene>
    <name evidence="2" type="ORF">KQX54_016391</name>
</gene>
<comment type="caution">
    <text evidence="2">The sequence shown here is derived from an EMBL/GenBank/DDBJ whole genome shotgun (WGS) entry which is preliminary data.</text>
</comment>
<proteinExistence type="predicted"/>
<dbReference type="Proteomes" id="UP000826195">
    <property type="component" value="Unassembled WGS sequence"/>
</dbReference>
<accession>A0AAV7ISJ3</accession>
<evidence type="ECO:0000313" key="2">
    <source>
        <dbReference type="EMBL" id="KAH0555244.1"/>
    </source>
</evidence>
<feature type="compositionally biased region" description="Polar residues" evidence="1">
    <location>
        <begin position="117"/>
        <end position="128"/>
    </location>
</feature>
<feature type="region of interest" description="Disordered" evidence="1">
    <location>
        <begin position="64"/>
        <end position="163"/>
    </location>
</feature>
<dbReference type="EMBL" id="JAHXZJ010001119">
    <property type="protein sequence ID" value="KAH0555244.1"/>
    <property type="molecule type" value="Genomic_DNA"/>
</dbReference>
<reference evidence="2 3" key="1">
    <citation type="journal article" date="2021" name="J. Hered.">
        <title>A chromosome-level genome assembly of the parasitoid wasp, Cotesia glomerata (Hymenoptera: Braconidae).</title>
        <authorList>
            <person name="Pinto B.J."/>
            <person name="Weis J.J."/>
            <person name="Gamble T."/>
            <person name="Ode P.J."/>
            <person name="Paul R."/>
            <person name="Zaspel J.M."/>
        </authorList>
    </citation>
    <scope>NUCLEOTIDE SEQUENCE [LARGE SCALE GENOMIC DNA]</scope>
    <source>
        <strain evidence="2">CgM1</strain>
    </source>
</reference>
<feature type="compositionally biased region" description="Basic and acidic residues" evidence="1">
    <location>
        <begin position="130"/>
        <end position="142"/>
    </location>
</feature>
<evidence type="ECO:0000256" key="1">
    <source>
        <dbReference type="SAM" id="MobiDB-lite"/>
    </source>
</evidence>
<protein>
    <submittedName>
        <fullName evidence="2">Uncharacterized protein</fullName>
    </submittedName>
</protein>
<dbReference type="AlphaFoldDB" id="A0AAV7ISJ3"/>
<name>A0AAV7ISJ3_COTGL</name>
<organism evidence="2 3">
    <name type="scientific">Cotesia glomerata</name>
    <name type="common">Lepidopteran parasitic wasp</name>
    <name type="synonym">Apanteles glomeratus</name>
    <dbReference type="NCBI Taxonomy" id="32391"/>
    <lineage>
        <taxon>Eukaryota</taxon>
        <taxon>Metazoa</taxon>
        <taxon>Ecdysozoa</taxon>
        <taxon>Arthropoda</taxon>
        <taxon>Hexapoda</taxon>
        <taxon>Insecta</taxon>
        <taxon>Pterygota</taxon>
        <taxon>Neoptera</taxon>
        <taxon>Endopterygota</taxon>
        <taxon>Hymenoptera</taxon>
        <taxon>Apocrita</taxon>
        <taxon>Ichneumonoidea</taxon>
        <taxon>Braconidae</taxon>
        <taxon>Microgastrinae</taxon>
        <taxon>Cotesia</taxon>
    </lineage>
</organism>